<evidence type="ECO:0000313" key="5">
    <source>
        <dbReference type="EMBL" id="PJK28073.1"/>
    </source>
</evidence>
<evidence type="ECO:0000256" key="3">
    <source>
        <dbReference type="ARBA" id="ARBA00023163"/>
    </source>
</evidence>
<keyword evidence="6" id="KW-1185">Reference proteome</keyword>
<keyword evidence="1" id="KW-0805">Transcription regulation</keyword>
<dbReference type="InterPro" id="IPR036388">
    <property type="entry name" value="WH-like_DNA-bd_sf"/>
</dbReference>
<dbReference type="EMBL" id="PHIG01000048">
    <property type="protein sequence ID" value="PJK28073.1"/>
    <property type="molecule type" value="Genomic_DNA"/>
</dbReference>
<dbReference type="InterPro" id="IPR036390">
    <property type="entry name" value="WH_DNA-bd_sf"/>
</dbReference>
<keyword evidence="3" id="KW-0804">Transcription</keyword>
<dbReference type="PANTHER" id="PTHR33204">
    <property type="entry name" value="TRANSCRIPTIONAL REGULATOR, MARR FAMILY"/>
    <property type="match status" value="1"/>
</dbReference>
<dbReference type="AlphaFoldDB" id="A0A2M9FX94"/>
<dbReference type="GO" id="GO:0003677">
    <property type="term" value="F:DNA binding"/>
    <property type="evidence" value="ECO:0007669"/>
    <property type="project" value="UniProtKB-KW"/>
</dbReference>
<dbReference type="SUPFAM" id="SSF46785">
    <property type="entry name" value="Winged helix' DNA-binding domain"/>
    <property type="match status" value="1"/>
</dbReference>
<protein>
    <submittedName>
        <fullName evidence="5">Transcriptional regulator</fullName>
    </submittedName>
</protein>
<dbReference type="GO" id="GO:0006355">
    <property type="term" value="P:regulation of DNA-templated transcription"/>
    <property type="evidence" value="ECO:0007669"/>
    <property type="project" value="UniProtKB-ARBA"/>
</dbReference>
<dbReference type="Gene3D" id="1.10.10.10">
    <property type="entry name" value="Winged helix-like DNA-binding domain superfamily/Winged helix DNA-binding domain"/>
    <property type="match status" value="1"/>
</dbReference>
<name>A0A2M9FX94_9PROT</name>
<evidence type="ECO:0000259" key="4">
    <source>
        <dbReference type="PROSITE" id="PS51118"/>
    </source>
</evidence>
<reference evidence="5 6" key="1">
    <citation type="submission" date="2017-11" db="EMBL/GenBank/DDBJ databases">
        <title>Draft genome sequence of Rhizobiales bacterium SY3-13.</title>
        <authorList>
            <person name="Sun C."/>
        </authorList>
    </citation>
    <scope>NUCLEOTIDE SEQUENCE [LARGE SCALE GENOMIC DNA]</scope>
    <source>
        <strain evidence="5 6">SY3-13</strain>
    </source>
</reference>
<dbReference type="RefSeq" id="WP_109792947.1">
    <property type="nucleotide sequence ID" value="NZ_PHIG01000048.1"/>
</dbReference>
<evidence type="ECO:0000313" key="6">
    <source>
        <dbReference type="Proteomes" id="UP000229498"/>
    </source>
</evidence>
<comment type="caution">
    <text evidence="5">The sequence shown here is derived from an EMBL/GenBank/DDBJ whole genome shotgun (WGS) entry which is preliminary data.</text>
</comment>
<dbReference type="OrthoDB" id="8904061at2"/>
<organism evidence="5 6">
    <name type="scientific">Minwuia thermotolerans</name>
    <dbReference type="NCBI Taxonomy" id="2056226"/>
    <lineage>
        <taxon>Bacteria</taxon>
        <taxon>Pseudomonadati</taxon>
        <taxon>Pseudomonadota</taxon>
        <taxon>Alphaproteobacteria</taxon>
        <taxon>Minwuiales</taxon>
        <taxon>Minwuiaceae</taxon>
        <taxon>Minwuia</taxon>
    </lineage>
</organism>
<dbReference type="Pfam" id="PF01638">
    <property type="entry name" value="HxlR"/>
    <property type="match status" value="1"/>
</dbReference>
<dbReference type="InterPro" id="IPR011991">
    <property type="entry name" value="ArsR-like_HTH"/>
</dbReference>
<feature type="domain" description="HTH hxlR-type" evidence="4">
    <location>
        <begin position="1"/>
        <end position="89"/>
    </location>
</feature>
<dbReference type="Proteomes" id="UP000229498">
    <property type="component" value="Unassembled WGS sequence"/>
</dbReference>
<proteinExistence type="predicted"/>
<accession>A0A2M9FX94</accession>
<gene>
    <name evidence="5" type="ORF">CVT23_18720</name>
</gene>
<dbReference type="PANTHER" id="PTHR33204:SF37">
    <property type="entry name" value="HTH-TYPE TRANSCRIPTIONAL REGULATOR YODB"/>
    <property type="match status" value="1"/>
</dbReference>
<dbReference type="CDD" id="cd00090">
    <property type="entry name" value="HTH_ARSR"/>
    <property type="match status" value="1"/>
</dbReference>
<sequence>MALLDLLGQRWMLRILWELRRGPLTFRALRASCDDVSPTVLNGRLKSLREVGIIRLGDDGYEMTAMGEELGRQLRGLSEWAERWAEALNADGSTP</sequence>
<keyword evidence="2" id="KW-0238">DNA-binding</keyword>
<dbReference type="InterPro" id="IPR002577">
    <property type="entry name" value="HTH_HxlR"/>
</dbReference>
<dbReference type="PROSITE" id="PS51118">
    <property type="entry name" value="HTH_HXLR"/>
    <property type="match status" value="1"/>
</dbReference>
<evidence type="ECO:0000256" key="1">
    <source>
        <dbReference type="ARBA" id="ARBA00023015"/>
    </source>
</evidence>
<evidence type="ECO:0000256" key="2">
    <source>
        <dbReference type="ARBA" id="ARBA00023125"/>
    </source>
</evidence>